<dbReference type="AlphaFoldDB" id="A0A857LWA8"/>
<feature type="region of interest" description="Disordered" evidence="1">
    <location>
        <begin position="147"/>
        <end position="167"/>
    </location>
</feature>
<dbReference type="RefSeq" id="WP_005190530.1">
    <property type="nucleotide sequence ID" value="NZ_CP045804.1"/>
</dbReference>
<proteinExistence type="predicted"/>
<accession>A0A857LWA8</accession>
<protein>
    <submittedName>
        <fullName evidence="2">Uncharacterized protein</fullName>
    </submittedName>
</protein>
<reference evidence="2" key="1">
    <citation type="journal article" date="2021" name="Nat. Microbiol.">
        <title>Cocultivation of an ultrasmall environmental parasitic bacterium with lytic ability against bacteria associated with wastewater foams.</title>
        <authorList>
            <person name="Batinovic S."/>
            <person name="Rose J.J.A."/>
            <person name="Ratcliffe J."/>
            <person name="Seviour R.J."/>
            <person name="Petrovski S."/>
        </authorList>
    </citation>
    <scope>NUCLEOTIDE SEQUENCE</scope>
    <source>
        <strain evidence="2">CON44</strain>
    </source>
</reference>
<dbReference type="EMBL" id="CP045810">
    <property type="protein sequence ID" value="QHN40573.1"/>
    <property type="molecule type" value="Genomic_DNA"/>
</dbReference>
<organism evidence="2">
    <name type="scientific">Gordonia amarae</name>
    <dbReference type="NCBI Taxonomy" id="36821"/>
    <lineage>
        <taxon>Bacteria</taxon>
        <taxon>Bacillati</taxon>
        <taxon>Actinomycetota</taxon>
        <taxon>Actinomycetes</taxon>
        <taxon>Mycobacteriales</taxon>
        <taxon>Gordoniaceae</taxon>
        <taxon>Gordonia</taxon>
    </lineage>
</organism>
<feature type="compositionally biased region" description="Low complexity" evidence="1">
    <location>
        <begin position="58"/>
        <end position="73"/>
    </location>
</feature>
<evidence type="ECO:0000313" key="2">
    <source>
        <dbReference type="EMBL" id="QHN40573.1"/>
    </source>
</evidence>
<feature type="region of interest" description="Disordered" evidence="1">
    <location>
        <begin position="55"/>
        <end position="79"/>
    </location>
</feature>
<feature type="region of interest" description="Disordered" evidence="1">
    <location>
        <begin position="98"/>
        <end position="120"/>
    </location>
</feature>
<evidence type="ECO:0000256" key="1">
    <source>
        <dbReference type="SAM" id="MobiDB-lite"/>
    </source>
</evidence>
<feature type="region of interest" description="Disordered" evidence="1">
    <location>
        <begin position="247"/>
        <end position="276"/>
    </location>
</feature>
<feature type="compositionally biased region" description="Basic and acidic residues" evidence="1">
    <location>
        <begin position="158"/>
        <end position="167"/>
    </location>
</feature>
<sequence length="276" mass="28959">MQWYGLGGHGLRDHRPGARRWIAGAGIGVLVPLLAAGCSLLDDSAPDQIVLPPTDELSTFTAPSTSTTTSSTIESRDTPNRLREGTIGRVMSLAPRADTADYEKGAATRTGPRGNASGFHFSTPDRTINCSTSLDSRTLVCRVNGGTLTDEPSADSPGTDRDAPSCDKSKNLVTLTSDGARLGLCDDGKDVNLLYRSTVLPYGTTITMSRISCLTDVSGLYCLESRSKGGFMITGSQFAYLDATDPAPKSMINSGDSTDDTTDVTDPAPEPGSDGP</sequence>
<name>A0A857LWA8_9ACTN</name>
<gene>
    <name evidence="2" type="ORF">GII30_16765</name>
</gene>